<dbReference type="InterPro" id="IPR004158">
    <property type="entry name" value="DUF247_pln"/>
</dbReference>
<keyword evidence="1" id="KW-1133">Transmembrane helix</keyword>
<comment type="caution">
    <text evidence="2">The sequence shown here is derived from an EMBL/GenBank/DDBJ whole genome shotgun (WGS) entry which is preliminary data.</text>
</comment>
<dbReference type="Pfam" id="PF03140">
    <property type="entry name" value="DUF247"/>
    <property type="match status" value="1"/>
</dbReference>
<dbReference type="PANTHER" id="PTHR31170:SF25">
    <property type="entry name" value="BNAA09G04570D PROTEIN"/>
    <property type="match status" value="1"/>
</dbReference>
<evidence type="ECO:0000313" key="2">
    <source>
        <dbReference type="EMBL" id="GAA0154701.1"/>
    </source>
</evidence>
<dbReference type="Proteomes" id="UP001454036">
    <property type="component" value="Unassembled WGS sequence"/>
</dbReference>
<evidence type="ECO:0000256" key="1">
    <source>
        <dbReference type="SAM" id="Phobius"/>
    </source>
</evidence>
<dbReference type="EMBL" id="BAABME010002454">
    <property type="protein sequence ID" value="GAA0154701.1"/>
    <property type="molecule type" value="Genomic_DNA"/>
</dbReference>
<feature type="transmembrane region" description="Helical" evidence="1">
    <location>
        <begin position="520"/>
        <end position="541"/>
    </location>
</feature>
<protein>
    <submittedName>
        <fullName evidence="2">Uncharacterized protein</fullName>
    </submittedName>
</protein>
<dbReference type="AlphaFoldDB" id="A0AAV3PVH4"/>
<keyword evidence="1" id="KW-0812">Transmembrane</keyword>
<accession>A0AAV3PVH4</accession>
<keyword evidence="1" id="KW-0472">Membrane</keyword>
<name>A0AAV3PVH4_LITER</name>
<gene>
    <name evidence="2" type="ORF">LIER_12609</name>
</gene>
<reference evidence="2 3" key="1">
    <citation type="submission" date="2024-01" db="EMBL/GenBank/DDBJ databases">
        <title>The complete chloroplast genome sequence of Lithospermum erythrorhizon: insights into the phylogenetic relationship among Boraginaceae species and the maternal lineages of purple gromwells.</title>
        <authorList>
            <person name="Okada T."/>
            <person name="Watanabe K."/>
        </authorList>
    </citation>
    <scope>NUCLEOTIDE SEQUENCE [LARGE SCALE GENOMIC DNA]</scope>
</reference>
<sequence length="553" mass="64247">MASTTSTSSIPSTISRFDETQWIIQIRKTLDEELDEDPQIPVCIFNVPKTLLLSDPESYIPQLVPIGPYHYWHQEMYEMEKYKLAAVKRMQKALECCKFEDVVQDLTKFEPRIRACYHKYLTYNGETLAWMMAIDACFVLEFLQIYCVKQGKSLHRISSRMSHLVDIAERKSAHNAILRDLVMLENQIPLFIFKRMLEIKFASSEMADNVIFSMLMGFAKALSPFNKMEEFPEKEAMESAHILDFLYHLMMPRIHRSQSEINVSGSPDGNEEVNLRNQKPIMKFVNELWKIISRLHKVPARIIKKILFSRAVVFLVRLPWKIISNLPPIRILKGAIDSLLTVSKEKNAKSEDLRNNDKPPLIEEITIPSVTELSKANVNFEPTNGGIFSIAFDETSNTFYLPSINLDQNTRVVLRNIVAYEACNASGPVLFTRYTELMNGIIDTEDDARILREKGIIYNRLNSDEDVTKLWNGMNRCVRLTKAPYLDKVIEDVNKYYNNKWCVKFRRFMNAYVFNSWQCLTLLACIMLLILMVLQAFCSVYNSEHTFKFHSER</sequence>
<organism evidence="2 3">
    <name type="scientific">Lithospermum erythrorhizon</name>
    <name type="common">Purple gromwell</name>
    <name type="synonym">Lithospermum officinale var. erythrorhizon</name>
    <dbReference type="NCBI Taxonomy" id="34254"/>
    <lineage>
        <taxon>Eukaryota</taxon>
        <taxon>Viridiplantae</taxon>
        <taxon>Streptophyta</taxon>
        <taxon>Embryophyta</taxon>
        <taxon>Tracheophyta</taxon>
        <taxon>Spermatophyta</taxon>
        <taxon>Magnoliopsida</taxon>
        <taxon>eudicotyledons</taxon>
        <taxon>Gunneridae</taxon>
        <taxon>Pentapetalae</taxon>
        <taxon>asterids</taxon>
        <taxon>lamiids</taxon>
        <taxon>Boraginales</taxon>
        <taxon>Boraginaceae</taxon>
        <taxon>Boraginoideae</taxon>
        <taxon>Lithospermeae</taxon>
        <taxon>Lithospermum</taxon>
    </lineage>
</organism>
<evidence type="ECO:0000313" key="3">
    <source>
        <dbReference type="Proteomes" id="UP001454036"/>
    </source>
</evidence>
<keyword evidence="3" id="KW-1185">Reference proteome</keyword>
<proteinExistence type="predicted"/>
<dbReference type="PANTHER" id="PTHR31170">
    <property type="entry name" value="BNAC04G53230D PROTEIN"/>
    <property type="match status" value="1"/>
</dbReference>